<dbReference type="Proteomes" id="UP000591131">
    <property type="component" value="Unassembled WGS sequence"/>
</dbReference>
<name>A0A7J6M0B1_PERCH</name>
<keyword evidence="1" id="KW-0732">Signal</keyword>
<dbReference type="AlphaFoldDB" id="A0A7J6M0B1"/>
<sequence>MASLTILLTFALNVMVSVGSKWPFQGHQYCKNAKWMWYMMRPTFNSTKESVKIDLVYWFGSSWSSRHSEYLFDNQTKWLTMKDTSIWKEGSWNWDPKWWSEFVYDEGYNAWNVGGSAGLEWFPSC</sequence>
<evidence type="ECO:0000313" key="2">
    <source>
        <dbReference type="EMBL" id="KAF4664982.1"/>
    </source>
</evidence>
<dbReference type="EMBL" id="JAAPAO010000274">
    <property type="protein sequence ID" value="KAF4664982.1"/>
    <property type="molecule type" value="Genomic_DNA"/>
</dbReference>
<gene>
    <name evidence="2" type="ORF">FOL47_004850</name>
</gene>
<reference evidence="2 3" key="1">
    <citation type="submission" date="2020-04" db="EMBL/GenBank/DDBJ databases">
        <title>Perkinsus chesapeaki whole genome sequence.</title>
        <authorList>
            <person name="Bogema D.R."/>
        </authorList>
    </citation>
    <scope>NUCLEOTIDE SEQUENCE [LARGE SCALE GENOMIC DNA]</scope>
    <source>
        <strain evidence="2">ATCC PRA-425</strain>
    </source>
</reference>
<evidence type="ECO:0000313" key="3">
    <source>
        <dbReference type="Proteomes" id="UP000591131"/>
    </source>
</evidence>
<keyword evidence="3" id="KW-1185">Reference proteome</keyword>
<feature type="signal peptide" evidence="1">
    <location>
        <begin position="1"/>
        <end position="19"/>
    </location>
</feature>
<accession>A0A7J6M0B1</accession>
<protein>
    <submittedName>
        <fullName evidence="2">Uncharacterized protein</fullName>
    </submittedName>
</protein>
<evidence type="ECO:0000256" key="1">
    <source>
        <dbReference type="SAM" id="SignalP"/>
    </source>
</evidence>
<feature type="chain" id="PRO_5029881427" evidence="1">
    <location>
        <begin position="20"/>
        <end position="125"/>
    </location>
</feature>
<proteinExistence type="predicted"/>
<organism evidence="2 3">
    <name type="scientific">Perkinsus chesapeaki</name>
    <name type="common">Clam parasite</name>
    <name type="synonym">Perkinsus andrewsi</name>
    <dbReference type="NCBI Taxonomy" id="330153"/>
    <lineage>
        <taxon>Eukaryota</taxon>
        <taxon>Sar</taxon>
        <taxon>Alveolata</taxon>
        <taxon>Perkinsozoa</taxon>
        <taxon>Perkinsea</taxon>
        <taxon>Perkinsida</taxon>
        <taxon>Perkinsidae</taxon>
        <taxon>Perkinsus</taxon>
    </lineage>
</organism>
<comment type="caution">
    <text evidence="2">The sequence shown here is derived from an EMBL/GenBank/DDBJ whole genome shotgun (WGS) entry which is preliminary data.</text>
</comment>